<evidence type="ECO:0000256" key="1">
    <source>
        <dbReference type="ARBA" id="ARBA00004141"/>
    </source>
</evidence>
<evidence type="ECO:0000256" key="5">
    <source>
        <dbReference type="ARBA" id="ARBA00023136"/>
    </source>
</evidence>
<keyword evidence="5 6" id="KW-0472">Membrane</keyword>
<keyword evidence="3 6" id="KW-0812">Transmembrane</keyword>
<reference evidence="7 8" key="1">
    <citation type="submission" date="2018-11" db="EMBL/GenBank/DDBJ databases">
        <title>Genome assembly of Steccherinum ochraceum LE-BIN_3174, the white-rot fungus of the Steccherinaceae family (The Residual Polyporoid clade, Polyporales, Basidiomycota).</title>
        <authorList>
            <person name="Fedorova T.V."/>
            <person name="Glazunova O.A."/>
            <person name="Landesman E.O."/>
            <person name="Moiseenko K.V."/>
            <person name="Psurtseva N.V."/>
            <person name="Savinova O.S."/>
            <person name="Shakhova N.V."/>
            <person name="Tyazhelova T.V."/>
            <person name="Vasina D.V."/>
        </authorList>
    </citation>
    <scope>NUCLEOTIDE SEQUENCE [LARGE SCALE GENOMIC DNA]</scope>
    <source>
        <strain evidence="7 8">LE-BIN_3174</strain>
    </source>
</reference>
<gene>
    <name evidence="7" type="ORF">EIP91_010434</name>
</gene>
<evidence type="ECO:0000313" key="8">
    <source>
        <dbReference type="Proteomes" id="UP000292702"/>
    </source>
</evidence>
<evidence type="ECO:0000313" key="7">
    <source>
        <dbReference type="EMBL" id="TCD60271.1"/>
    </source>
</evidence>
<proteinExistence type="predicted"/>
<dbReference type="GO" id="GO:0016020">
    <property type="term" value="C:membrane"/>
    <property type="evidence" value="ECO:0007669"/>
    <property type="project" value="UniProtKB-SubCell"/>
</dbReference>
<feature type="transmembrane region" description="Helical" evidence="6">
    <location>
        <begin position="57"/>
        <end position="79"/>
    </location>
</feature>
<comment type="subcellular location">
    <subcellularLocation>
        <location evidence="1">Membrane</location>
        <topology evidence="1">Multi-pass membrane protein</topology>
    </subcellularLocation>
</comment>
<keyword evidence="4 6" id="KW-1133">Transmembrane helix</keyword>
<evidence type="ECO:0000256" key="3">
    <source>
        <dbReference type="ARBA" id="ARBA00022692"/>
    </source>
</evidence>
<dbReference type="Gene3D" id="1.20.1250.20">
    <property type="entry name" value="MFS general substrate transporter like domains"/>
    <property type="match status" value="1"/>
</dbReference>
<dbReference type="SUPFAM" id="SSF103473">
    <property type="entry name" value="MFS general substrate transporter"/>
    <property type="match status" value="1"/>
</dbReference>
<evidence type="ECO:0000256" key="2">
    <source>
        <dbReference type="ARBA" id="ARBA00022448"/>
    </source>
</evidence>
<evidence type="ECO:0000256" key="4">
    <source>
        <dbReference type="ARBA" id="ARBA00022989"/>
    </source>
</evidence>
<dbReference type="Proteomes" id="UP000292702">
    <property type="component" value="Unassembled WGS sequence"/>
</dbReference>
<keyword evidence="8" id="KW-1185">Reference proteome</keyword>
<comment type="caution">
    <text evidence="7">The sequence shown here is derived from an EMBL/GenBank/DDBJ whole genome shotgun (WGS) entry which is preliminary data.</text>
</comment>
<dbReference type="InterPro" id="IPR036259">
    <property type="entry name" value="MFS_trans_sf"/>
</dbReference>
<dbReference type="AlphaFoldDB" id="A0A4R0R0K8"/>
<dbReference type="EMBL" id="RWJN01000626">
    <property type="protein sequence ID" value="TCD60271.1"/>
    <property type="molecule type" value="Genomic_DNA"/>
</dbReference>
<sequence length="120" mass="12680">MSAGVILFALAKTHDHYWSYVLPGMILDMIGLGLSYVGASVTTMASAPKGEEGVVGAILYTSFQIGSTIGVAVVSSISFSVNKKLPMDALSQFEGYAASFWSVLGMHGIMIVLVLAFVRN</sequence>
<dbReference type="PANTHER" id="PTHR42718">
    <property type="entry name" value="MAJOR FACILITATOR SUPERFAMILY MULTIDRUG TRANSPORTER MFSC"/>
    <property type="match status" value="1"/>
</dbReference>
<dbReference type="STRING" id="92696.A0A4R0R0K8"/>
<evidence type="ECO:0000256" key="6">
    <source>
        <dbReference type="SAM" id="Phobius"/>
    </source>
</evidence>
<protein>
    <recommendedName>
        <fullName evidence="9">Major facilitator superfamily (MFS) profile domain-containing protein</fullName>
    </recommendedName>
</protein>
<keyword evidence="2" id="KW-0813">Transport</keyword>
<dbReference type="PANTHER" id="PTHR42718:SF9">
    <property type="entry name" value="MAJOR FACILITATOR SUPERFAMILY MULTIDRUG TRANSPORTER MFSC"/>
    <property type="match status" value="1"/>
</dbReference>
<organism evidence="7 8">
    <name type="scientific">Steccherinum ochraceum</name>
    <dbReference type="NCBI Taxonomy" id="92696"/>
    <lineage>
        <taxon>Eukaryota</taxon>
        <taxon>Fungi</taxon>
        <taxon>Dikarya</taxon>
        <taxon>Basidiomycota</taxon>
        <taxon>Agaricomycotina</taxon>
        <taxon>Agaricomycetes</taxon>
        <taxon>Polyporales</taxon>
        <taxon>Steccherinaceae</taxon>
        <taxon>Steccherinum</taxon>
    </lineage>
</organism>
<feature type="transmembrane region" description="Helical" evidence="6">
    <location>
        <begin position="20"/>
        <end position="45"/>
    </location>
</feature>
<accession>A0A4R0R0K8</accession>
<feature type="transmembrane region" description="Helical" evidence="6">
    <location>
        <begin position="99"/>
        <end position="118"/>
    </location>
</feature>
<dbReference type="OrthoDB" id="440755at2759"/>
<name>A0A4R0R0K8_9APHY</name>
<evidence type="ECO:0008006" key="9">
    <source>
        <dbReference type="Google" id="ProtNLM"/>
    </source>
</evidence>